<gene>
    <name evidence="2" type="ORF">JW984_13565</name>
</gene>
<dbReference type="SUPFAM" id="SSF69336">
    <property type="entry name" value="Alpha subunit of glutamate synthase, C-terminal domain"/>
    <property type="match status" value="1"/>
</dbReference>
<dbReference type="PANTHER" id="PTHR39673:SF5">
    <property type="entry name" value="TUNGSTEN-CONTAINING FORMYLMETHANOFURAN DEHYDROGENASE 2 SUBUNIT C"/>
    <property type="match status" value="1"/>
</dbReference>
<dbReference type="Proteomes" id="UP000809273">
    <property type="component" value="Unassembled WGS sequence"/>
</dbReference>
<dbReference type="CDD" id="cd00981">
    <property type="entry name" value="arch_gltB"/>
    <property type="match status" value="1"/>
</dbReference>
<dbReference type="PIRSF" id="PIRSF006519">
    <property type="entry name" value="GOGAT_dom3"/>
    <property type="match status" value="1"/>
</dbReference>
<evidence type="ECO:0000259" key="1">
    <source>
        <dbReference type="Pfam" id="PF01493"/>
    </source>
</evidence>
<dbReference type="GO" id="GO:0016491">
    <property type="term" value="F:oxidoreductase activity"/>
    <property type="evidence" value="ECO:0007669"/>
    <property type="project" value="InterPro"/>
</dbReference>
<sequence length="259" mass="28612">MNEISSRIERKNGLVSIDSKGIYYKDLNKLIREEIKGGSALFELTNINGQRYLADGVIAEAKIDIHGTPGQDLGAFMNGPIIKVHNNAQDGVGNTMSGGKIAINGMVGDVCGYGMRGGKIHIKEDCGYRVGIHMKEYLDEIPVIIVGGKAGDFFGEYMAGGRLILLGMFSKHPERPIAGLFIGTGMHGGTIFVRGEVEEHRLGKELGVSDPTDQERDELHYYLKDFAGDFNLDHKEIMSKPFKKYFPKSLRPYGNMYAY</sequence>
<evidence type="ECO:0000313" key="2">
    <source>
        <dbReference type="EMBL" id="MBN1574220.1"/>
    </source>
</evidence>
<name>A0A9D8PRI0_9DELT</name>
<comment type="caution">
    <text evidence="2">The sequence shown here is derived from an EMBL/GenBank/DDBJ whole genome shotgun (WGS) entry which is preliminary data.</text>
</comment>
<dbReference type="InterPro" id="IPR012061">
    <property type="entry name" value="Glu_synth_lsu_3"/>
</dbReference>
<dbReference type="PANTHER" id="PTHR39673">
    <property type="entry name" value="TUNGSTEN FORMYLMETHANOFURAN DEHYDROGENASE, SUBUNIT C (FWDC)"/>
    <property type="match status" value="1"/>
</dbReference>
<dbReference type="Gene3D" id="2.160.20.60">
    <property type="entry name" value="Glutamate synthase, alpha subunit, C-terminal domain"/>
    <property type="match status" value="1"/>
</dbReference>
<feature type="domain" description="Glutamate synthase alpha subunit C-terminal" evidence="1">
    <location>
        <begin position="43"/>
        <end position="204"/>
    </location>
</feature>
<dbReference type="EMBL" id="JAFGIX010000070">
    <property type="protein sequence ID" value="MBN1574220.1"/>
    <property type="molecule type" value="Genomic_DNA"/>
</dbReference>
<accession>A0A9D8PRI0</accession>
<evidence type="ECO:0000313" key="3">
    <source>
        <dbReference type="Proteomes" id="UP000809273"/>
    </source>
</evidence>
<organism evidence="2 3">
    <name type="scientific">Candidatus Zymogenus saltonus</name>
    <dbReference type="NCBI Taxonomy" id="2844893"/>
    <lineage>
        <taxon>Bacteria</taxon>
        <taxon>Deltaproteobacteria</taxon>
        <taxon>Candidatus Zymogenia</taxon>
        <taxon>Candidatus Zymogeniales</taxon>
        <taxon>Candidatus Zymogenaceae</taxon>
        <taxon>Candidatus Zymogenus</taxon>
    </lineage>
</organism>
<dbReference type="Pfam" id="PF01493">
    <property type="entry name" value="GXGXG"/>
    <property type="match status" value="1"/>
</dbReference>
<dbReference type="InterPro" id="IPR002489">
    <property type="entry name" value="Glu_synth_asu_C"/>
</dbReference>
<reference evidence="2" key="2">
    <citation type="submission" date="2021-01" db="EMBL/GenBank/DDBJ databases">
        <authorList>
            <person name="Hahn C.R."/>
            <person name="Youssef N.H."/>
            <person name="Elshahed M."/>
        </authorList>
    </citation>
    <scope>NUCLEOTIDE SEQUENCE</scope>
    <source>
        <strain evidence="2">Zod_Metabat.24</strain>
    </source>
</reference>
<reference evidence="2" key="1">
    <citation type="journal article" date="2021" name="Environ. Microbiol.">
        <title>Genomic characterization of three novel Desulfobacterota classes expand the metabolic and phylogenetic diversity of the phylum.</title>
        <authorList>
            <person name="Murphy C.L."/>
            <person name="Biggerstaff J."/>
            <person name="Eichhorn A."/>
            <person name="Ewing E."/>
            <person name="Shahan R."/>
            <person name="Soriano D."/>
            <person name="Stewart S."/>
            <person name="VanMol K."/>
            <person name="Walker R."/>
            <person name="Walters P."/>
            <person name="Elshahed M.S."/>
            <person name="Youssef N.H."/>
        </authorList>
    </citation>
    <scope>NUCLEOTIDE SEQUENCE</scope>
    <source>
        <strain evidence="2">Zod_Metabat.24</strain>
    </source>
</reference>
<dbReference type="InterPro" id="IPR036485">
    <property type="entry name" value="Glu_synth_asu_C_sf"/>
</dbReference>
<protein>
    <recommendedName>
        <fullName evidence="1">Glutamate synthase alpha subunit C-terminal domain-containing protein</fullName>
    </recommendedName>
</protein>
<proteinExistence type="predicted"/>
<dbReference type="InterPro" id="IPR035710">
    <property type="entry name" value="Archaeal_gltB"/>
</dbReference>
<dbReference type="AlphaFoldDB" id="A0A9D8PRI0"/>